<dbReference type="InterPro" id="IPR011990">
    <property type="entry name" value="TPR-like_helical_dom_sf"/>
</dbReference>
<reference evidence="2 4" key="1">
    <citation type="journal article" date="2012" name="Nature">
        <title>Algal genomes reveal evolutionary mosaicism and the fate of nucleomorphs.</title>
        <authorList>
            <consortium name="DOE Joint Genome Institute"/>
            <person name="Curtis B.A."/>
            <person name="Tanifuji G."/>
            <person name="Burki F."/>
            <person name="Gruber A."/>
            <person name="Irimia M."/>
            <person name="Maruyama S."/>
            <person name="Arias M.C."/>
            <person name="Ball S.G."/>
            <person name="Gile G.H."/>
            <person name="Hirakawa Y."/>
            <person name="Hopkins J.F."/>
            <person name="Kuo A."/>
            <person name="Rensing S.A."/>
            <person name="Schmutz J."/>
            <person name="Symeonidi A."/>
            <person name="Elias M."/>
            <person name="Eveleigh R.J."/>
            <person name="Herman E.K."/>
            <person name="Klute M.J."/>
            <person name="Nakayama T."/>
            <person name="Obornik M."/>
            <person name="Reyes-Prieto A."/>
            <person name="Armbrust E.V."/>
            <person name="Aves S.J."/>
            <person name="Beiko R.G."/>
            <person name="Coutinho P."/>
            <person name="Dacks J.B."/>
            <person name="Durnford D.G."/>
            <person name="Fast N.M."/>
            <person name="Green B.R."/>
            <person name="Grisdale C.J."/>
            <person name="Hempel F."/>
            <person name="Henrissat B."/>
            <person name="Hoppner M.P."/>
            <person name="Ishida K."/>
            <person name="Kim E."/>
            <person name="Koreny L."/>
            <person name="Kroth P.G."/>
            <person name="Liu Y."/>
            <person name="Malik S.B."/>
            <person name="Maier U.G."/>
            <person name="McRose D."/>
            <person name="Mock T."/>
            <person name="Neilson J.A."/>
            <person name="Onodera N.T."/>
            <person name="Poole A.M."/>
            <person name="Pritham E.J."/>
            <person name="Richards T.A."/>
            <person name="Rocap G."/>
            <person name="Roy S.W."/>
            <person name="Sarai C."/>
            <person name="Schaack S."/>
            <person name="Shirato S."/>
            <person name="Slamovits C.H."/>
            <person name="Spencer D.F."/>
            <person name="Suzuki S."/>
            <person name="Worden A.Z."/>
            <person name="Zauner S."/>
            <person name="Barry K."/>
            <person name="Bell C."/>
            <person name="Bharti A.K."/>
            <person name="Crow J.A."/>
            <person name="Grimwood J."/>
            <person name="Kramer R."/>
            <person name="Lindquist E."/>
            <person name="Lucas S."/>
            <person name="Salamov A."/>
            <person name="McFadden G.I."/>
            <person name="Lane C.E."/>
            <person name="Keeling P.J."/>
            <person name="Gray M.W."/>
            <person name="Grigoriev I.V."/>
            <person name="Archibald J.M."/>
        </authorList>
    </citation>
    <scope>NUCLEOTIDE SEQUENCE</scope>
    <source>
        <strain evidence="2 4">CCMP2712</strain>
    </source>
</reference>
<organism evidence="2">
    <name type="scientific">Guillardia theta (strain CCMP2712)</name>
    <name type="common">Cryptophyte</name>
    <dbReference type="NCBI Taxonomy" id="905079"/>
    <lineage>
        <taxon>Eukaryota</taxon>
        <taxon>Cryptophyceae</taxon>
        <taxon>Pyrenomonadales</taxon>
        <taxon>Geminigeraceae</taxon>
        <taxon>Guillardia</taxon>
    </lineage>
</organism>
<name>L1J6B1_GUITC</name>
<evidence type="ECO:0000313" key="2">
    <source>
        <dbReference type="EMBL" id="EKX44078.1"/>
    </source>
</evidence>
<dbReference type="KEGG" id="gtt:GUITHDRAFT_109862"/>
<dbReference type="GeneID" id="17300832"/>
<dbReference type="EnsemblProtists" id="EKX44078">
    <property type="protein sequence ID" value="EKX44078"/>
    <property type="gene ID" value="GUITHDRAFT_109862"/>
</dbReference>
<dbReference type="Gene3D" id="1.25.40.10">
    <property type="entry name" value="Tetratricopeptide repeat domain"/>
    <property type="match status" value="1"/>
</dbReference>
<evidence type="ECO:0008006" key="5">
    <source>
        <dbReference type="Google" id="ProtNLM"/>
    </source>
</evidence>
<dbReference type="HOGENOM" id="CLU_564370_0_0_1"/>
<reference evidence="4" key="2">
    <citation type="submission" date="2012-11" db="EMBL/GenBank/DDBJ databases">
        <authorList>
            <person name="Kuo A."/>
            <person name="Curtis B.A."/>
            <person name="Tanifuji G."/>
            <person name="Burki F."/>
            <person name="Gruber A."/>
            <person name="Irimia M."/>
            <person name="Maruyama S."/>
            <person name="Arias M.C."/>
            <person name="Ball S.G."/>
            <person name="Gile G.H."/>
            <person name="Hirakawa Y."/>
            <person name="Hopkins J.F."/>
            <person name="Rensing S.A."/>
            <person name="Schmutz J."/>
            <person name="Symeonidi A."/>
            <person name="Elias M."/>
            <person name="Eveleigh R.J."/>
            <person name="Herman E.K."/>
            <person name="Klute M.J."/>
            <person name="Nakayama T."/>
            <person name="Obornik M."/>
            <person name="Reyes-Prieto A."/>
            <person name="Armbrust E.V."/>
            <person name="Aves S.J."/>
            <person name="Beiko R.G."/>
            <person name="Coutinho P."/>
            <person name="Dacks J.B."/>
            <person name="Durnford D.G."/>
            <person name="Fast N.M."/>
            <person name="Green B.R."/>
            <person name="Grisdale C."/>
            <person name="Hempe F."/>
            <person name="Henrissat B."/>
            <person name="Hoppner M.P."/>
            <person name="Ishida K.-I."/>
            <person name="Kim E."/>
            <person name="Koreny L."/>
            <person name="Kroth P.G."/>
            <person name="Liu Y."/>
            <person name="Malik S.-B."/>
            <person name="Maier U.G."/>
            <person name="McRose D."/>
            <person name="Mock T."/>
            <person name="Neilson J.A."/>
            <person name="Onodera N.T."/>
            <person name="Poole A.M."/>
            <person name="Pritham E.J."/>
            <person name="Richards T.A."/>
            <person name="Rocap G."/>
            <person name="Roy S.W."/>
            <person name="Sarai C."/>
            <person name="Schaack S."/>
            <person name="Shirato S."/>
            <person name="Slamovits C.H."/>
            <person name="Spencer D.F."/>
            <person name="Suzuki S."/>
            <person name="Worden A.Z."/>
            <person name="Zauner S."/>
            <person name="Barry K."/>
            <person name="Bell C."/>
            <person name="Bharti A.K."/>
            <person name="Crow J.A."/>
            <person name="Grimwood J."/>
            <person name="Kramer R."/>
            <person name="Lindquist E."/>
            <person name="Lucas S."/>
            <person name="Salamov A."/>
            <person name="McFadden G.I."/>
            <person name="Lane C.E."/>
            <person name="Keeling P.J."/>
            <person name="Gray M.W."/>
            <person name="Grigoriev I.V."/>
            <person name="Archibald J.M."/>
        </authorList>
    </citation>
    <scope>NUCLEOTIDE SEQUENCE</scope>
    <source>
        <strain evidence="4">CCMP2712</strain>
    </source>
</reference>
<protein>
    <recommendedName>
        <fullName evidence="5">KIF-binding protein</fullName>
    </recommendedName>
</protein>
<dbReference type="PaxDb" id="55529-EKX44078"/>
<dbReference type="Proteomes" id="UP000011087">
    <property type="component" value="Unassembled WGS sequence"/>
</dbReference>
<dbReference type="AlphaFoldDB" id="L1J6B1"/>
<dbReference type="RefSeq" id="XP_005831058.1">
    <property type="nucleotide sequence ID" value="XM_005831001.1"/>
</dbReference>
<proteinExistence type="predicted"/>
<gene>
    <name evidence="2" type="ORF">GUITHDRAFT_109862</name>
</gene>
<sequence length="415" mass="47744">MVRMGCKWSSNSEFHEYPEDLEIDPIEEHLHLKTWKDPANRLRIHKSEHAQAASSTLDKSRFLETFLNDDTSHKPPPATRDEQAHNEHKNVPREDANPDGPISTQTVKPDDADKIYLNQDSRRKAYLRSLDPECWLELVKQGYFQKAEDLISEASELELKENDESLRYGRFVHSLGAIYDYRSNIDVTGQQQYLSLKSAKYAQRASMVFRQLLASVTSESMRARLEDYLASSLLMQGKSLCNTSLDGDIEDLTCADAFTMAEQSIKEAKDLRKKLQHKQLPEAIMAVGYVHYCRAGCILSGKSKHDRTVAQLEAEYLNALESYQESLDHYLMGAGEEHTDSIRMRCNIALVYNVMSRIPCEKSLEYLEEAEKQYCKVLALQESLFGRRHQRTQRIQQDLKGVRERLSKLYLLLAL</sequence>
<feature type="region of interest" description="Disordered" evidence="1">
    <location>
        <begin position="67"/>
        <end position="115"/>
    </location>
</feature>
<evidence type="ECO:0000256" key="1">
    <source>
        <dbReference type="SAM" id="MobiDB-lite"/>
    </source>
</evidence>
<feature type="compositionally biased region" description="Basic and acidic residues" evidence="1">
    <location>
        <begin position="79"/>
        <end position="96"/>
    </location>
</feature>
<accession>L1J6B1</accession>
<evidence type="ECO:0000313" key="3">
    <source>
        <dbReference type="EnsemblProtists" id="EKX44078"/>
    </source>
</evidence>
<evidence type="ECO:0000313" key="4">
    <source>
        <dbReference type="Proteomes" id="UP000011087"/>
    </source>
</evidence>
<keyword evidence="4" id="KW-1185">Reference proteome</keyword>
<reference evidence="3" key="3">
    <citation type="submission" date="2016-03" db="UniProtKB">
        <authorList>
            <consortium name="EnsemblProtists"/>
        </authorList>
    </citation>
    <scope>IDENTIFICATION</scope>
</reference>
<dbReference type="EMBL" id="JH993006">
    <property type="protein sequence ID" value="EKX44078.1"/>
    <property type="molecule type" value="Genomic_DNA"/>
</dbReference>